<keyword evidence="2" id="KW-1185">Reference proteome</keyword>
<accession>A0ACC1M1N1</accession>
<proteinExistence type="predicted"/>
<comment type="caution">
    <text evidence="1">The sequence shown here is derived from an EMBL/GenBank/DDBJ whole genome shotgun (WGS) entry which is preliminary data.</text>
</comment>
<feature type="non-terminal residue" evidence="1">
    <location>
        <position position="1"/>
    </location>
</feature>
<gene>
    <name evidence="1" type="ORF">IWW38_003371</name>
</gene>
<reference evidence="1" key="1">
    <citation type="submission" date="2022-07" db="EMBL/GenBank/DDBJ databases">
        <title>Phylogenomic reconstructions and comparative analyses of Kickxellomycotina fungi.</title>
        <authorList>
            <person name="Reynolds N.K."/>
            <person name="Stajich J.E."/>
            <person name="Barry K."/>
            <person name="Grigoriev I.V."/>
            <person name="Crous P."/>
            <person name="Smith M.E."/>
        </authorList>
    </citation>
    <scope>NUCLEOTIDE SEQUENCE</scope>
    <source>
        <strain evidence="1">CBS 190363</strain>
    </source>
</reference>
<sequence>FAQPALPNDAHIVISRRAASFDYVRPLQVQPSSALRTKSLDVVASRAALLVEESVPETVRAMARAPSAVPRQKLCAEDLALKHVAQPDVAEDDVEKVLPSSHPQRDSSLAWRTLSQLEADDDEEWSYHMQRSSTIFWRDLARALVEKDVADPPCLLRRNRDQLPAAKDEEEAFRVPLRSCTRFWHNLARLENEVDDVWPSGLKRRRDDIEPEREVQPKLVKYSSASAARSMSA</sequence>
<dbReference type="Proteomes" id="UP001139981">
    <property type="component" value="Unassembled WGS sequence"/>
</dbReference>
<evidence type="ECO:0000313" key="1">
    <source>
        <dbReference type="EMBL" id="KAJ2892046.1"/>
    </source>
</evidence>
<evidence type="ECO:0000313" key="2">
    <source>
        <dbReference type="Proteomes" id="UP001139981"/>
    </source>
</evidence>
<dbReference type="EMBL" id="JANBVB010000826">
    <property type="protein sequence ID" value="KAJ2892046.1"/>
    <property type="molecule type" value="Genomic_DNA"/>
</dbReference>
<name>A0ACC1M1N1_9FUNG</name>
<organism evidence="1 2">
    <name type="scientific">Coemansia aciculifera</name>
    <dbReference type="NCBI Taxonomy" id="417176"/>
    <lineage>
        <taxon>Eukaryota</taxon>
        <taxon>Fungi</taxon>
        <taxon>Fungi incertae sedis</taxon>
        <taxon>Zoopagomycota</taxon>
        <taxon>Kickxellomycotina</taxon>
        <taxon>Kickxellomycetes</taxon>
        <taxon>Kickxellales</taxon>
        <taxon>Kickxellaceae</taxon>
        <taxon>Coemansia</taxon>
    </lineage>
</organism>
<protein>
    <submittedName>
        <fullName evidence="1">Uncharacterized protein</fullName>
    </submittedName>
</protein>